<dbReference type="Pfam" id="PF14292">
    <property type="entry name" value="SusE"/>
    <property type="match status" value="1"/>
</dbReference>
<evidence type="ECO:0000313" key="5">
    <source>
        <dbReference type="Proteomes" id="UP000199643"/>
    </source>
</evidence>
<protein>
    <submittedName>
        <fullName evidence="4">Uncharacterized protein</fullName>
    </submittedName>
</protein>
<organism evidence="4 5">
    <name type="scientific">Pedobacter terrae</name>
    <dbReference type="NCBI Taxonomy" id="405671"/>
    <lineage>
        <taxon>Bacteria</taxon>
        <taxon>Pseudomonadati</taxon>
        <taxon>Bacteroidota</taxon>
        <taxon>Sphingobacteriia</taxon>
        <taxon>Sphingobacteriales</taxon>
        <taxon>Sphingobacteriaceae</taxon>
        <taxon>Pedobacter</taxon>
    </lineage>
</organism>
<dbReference type="InterPro" id="IPR032187">
    <property type="entry name" value="SusF/SusE-like_C"/>
</dbReference>
<sequence length="338" mass="35323">MKSIFLKTLAVGLMAVSLWSCKKDETQTVSNVSPAGTLTTSTTTLNLVQSNASQAAFTLSYPIATSTGYVVPVNTSLQFGLKGTNFSPVREVAVTAKTYAPTVTEVNNMILALGGKVGTAAQIEVRLKSGAAVNDLTYSNVITLTATPYLASAWVYVPGAYQGWNPSTADSLISVSSNGIYTGMIEFTPGNLEFKITPAKKWDVAYGDAGGGKIGTGAGDNLKSPDAVVKQVTVDLNAGTYTIGVPKEWSIIGDATIGGWSNDTDMKVTNDGKANFYTIKTTLTTGAFKFRFAHDWGTNLGGSLGTLTNGGDNIAVTTAGNYTITLDVAAKKATMVKN</sequence>
<dbReference type="InterPro" id="IPR025970">
    <property type="entry name" value="SusE"/>
</dbReference>
<dbReference type="OrthoDB" id="975117at2"/>
<keyword evidence="1" id="KW-0732">Signal</keyword>
<proteinExistence type="predicted"/>
<dbReference type="GO" id="GO:2001070">
    <property type="term" value="F:starch binding"/>
    <property type="evidence" value="ECO:0007669"/>
    <property type="project" value="InterPro"/>
</dbReference>
<accession>A0A1G8BPA2</accession>
<dbReference type="Gene3D" id="2.60.40.3620">
    <property type="match status" value="2"/>
</dbReference>
<dbReference type="STRING" id="405671.SAMN05421827_12211"/>
<feature type="domain" description="SusE outer membrane protein" evidence="2">
    <location>
        <begin position="23"/>
        <end position="128"/>
    </location>
</feature>
<keyword evidence="5" id="KW-1185">Reference proteome</keyword>
<gene>
    <name evidence="4" type="ORF">SAMN05421827_12211</name>
</gene>
<evidence type="ECO:0000259" key="3">
    <source>
        <dbReference type="Pfam" id="PF16411"/>
    </source>
</evidence>
<dbReference type="AlphaFoldDB" id="A0A1G8BPA2"/>
<dbReference type="Pfam" id="PF16411">
    <property type="entry name" value="SusF_SusE"/>
    <property type="match status" value="1"/>
</dbReference>
<dbReference type="Proteomes" id="UP000199643">
    <property type="component" value="Unassembled WGS sequence"/>
</dbReference>
<feature type="signal peptide" evidence="1">
    <location>
        <begin position="1"/>
        <end position="22"/>
    </location>
</feature>
<feature type="chain" id="PRO_5011455426" evidence="1">
    <location>
        <begin position="23"/>
        <end position="338"/>
    </location>
</feature>
<reference evidence="5" key="1">
    <citation type="submission" date="2016-10" db="EMBL/GenBank/DDBJ databases">
        <authorList>
            <person name="Varghese N."/>
            <person name="Submissions S."/>
        </authorList>
    </citation>
    <scope>NUCLEOTIDE SEQUENCE [LARGE SCALE GENOMIC DNA]</scope>
    <source>
        <strain evidence="5">DSM 17933</strain>
    </source>
</reference>
<evidence type="ECO:0000313" key="4">
    <source>
        <dbReference type="EMBL" id="SDH35036.1"/>
    </source>
</evidence>
<evidence type="ECO:0000259" key="2">
    <source>
        <dbReference type="Pfam" id="PF14292"/>
    </source>
</evidence>
<dbReference type="GO" id="GO:0019867">
    <property type="term" value="C:outer membrane"/>
    <property type="evidence" value="ECO:0007669"/>
    <property type="project" value="InterPro"/>
</dbReference>
<dbReference type="CDD" id="cd12967">
    <property type="entry name" value="CBM_SusE-F_like_u1"/>
    <property type="match status" value="1"/>
</dbReference>
<dbReference type="EMBL" id="FNCH01000022">
    <property type="protein sequence ID" value="SDH35036.1"/>
    <property type="molecule type" value="Genomic_DNA"/>
</dbReference>
<dbReference type="RefSeq" id="WP_090503436.1">
    <property type="nucleotide sequence ID" value="NZ_FNCH01000022.1"/>
</dbReference>
<name>A0A1G8BPA2_9SPHI</name>
<feature type="domain" description="Outer membrane protein SusF/SusE-like C-terminal" evidence="3">
    <location>
        <begin position="251"/>
        <end position="331"/>
    </location>
</feature>
<dbReference type="CDD" id="cd12956">
    <property type="entry name" value="CBM_SusE-F_like"/>
    <property type="match status" value="1"/>
</dbReference>
<evidence type="ECO:0000256" key="1">
    <source>
        <dbReference type="SAM" id="SignalP"/>
    </source>
</evidence>